<evidence type="ECO:0000256" key="10">
    <source>
        <dbReference type="ARBA" id="ARBA00023065"/>
    </source>
</evidence>
<proteinExistence type="inferred from homology"/>
<evidence type="ECO:0000259" key="13">
    <source>
        <dbReference type="Pfam" id="PF01618"/>
    </source>
</evidence>
<dbReference type="PANTHER" id="PTHR30433">
    <property type="entry name" value="CHEMOTAXIS PROTEIN MOTA"/>
    <property type="match status" value="1"/>
</dbReference>
<evidence type="ECO:0000256" key="4">
    <source>
        <dbReference type="ARBA" id="ARBA00022475"/>
    </source>
</evidence>
<evidence type="ECO:0000313" key="16">
    <source>
        <dbReference type="Proteomes" id="UP000186235"/>
    </source>
</evidence>
<accession>A0A1N6N5E7</accession>
<keyword evidence="6 12" id="KW-0812">Transmembrane</keyword>
<keyword evidence="11 12" id="KW-0472">Membrane</keyword>
<evidence type="ECO:0000256" key="12">
    <source>
        <dbReference type="SAM" id="Phobius"/>
    </source>
</evidence>
<evidence type="ECO:0000256" key="2">
    <source>
        <dbReference type="ARBA" id="ARBA00008038"/>
    </source>
</evidence>
<evidence type="ECO:0000256" key="3">
    <source>
        <dbReference type="ARBA" id="ARBA00022448"/>
    </source>
</evidence>
<comment type="similarity">
    <text evidence="2">Belongs to the MotA family.</text>
</comment>
<protein>
    <submittedName>
        <fullName evidence="15">Chemotaxis protein MotA</fullName>
    </submittedName>
</protein>
<keyword evidence="5" id="KW-0145">Chemotaxis</keyword>
<dbReference type="InterPro" id="IPR002898">
    <property type="entry name" value="MotA_ExbB_proton_chnl"/>
</dbReference>
<keyword evidence="9 12" id="KW-1133">Transmembrane helix</keyword>
<keyword evidence="8" id="KW-0375">Hydrogen ion transport</keyword>
<keyword evidence="7" id="KW-0283">Flagellar rotation</keyword>
<reference evidence="16" key="1">
    <citation type="submission" date="2017-01" db="EMBL/GenBank/DDBJ databases">
        <authorList>
            <person name="Varghese N."/>
            <person name="Submissions S."/>
        </authorList>
    </citation>
    <scope>NUCLEOTIDE SEQUENCE [LARGE SCALE GENOMIC DNA]</scope>
    <source>
        <strain evidence="16">3bp</strain>
    </source>
</reference>
<dbReference type="GO" id="GO:0005886">
    <property type="term" value="C:plasma membrane"/>
    <property type="evidence" value="ECO:0007669"/>
    <property type="project" value="UniProtKB-SubCell"/>
</dbReference>
<dbReference type="InterPro" id="IPR047055">
    <property type="entry name" value="MotA-like"/>
</dbReference>
<keyword evidence="10" id="KW-0406">Ion transport</keyword>
<feature type="transmembrane region" description="Helical" evidence="12">
    <location>
        <begin position="182"/>
        <end position="202"/>
    </location>
</feature>
<feature type="transmembrane region" description="Helical" evidence="12">
    <location>
        <begin position="30"/>
        <end position="53"/>
    </location>
</feature>
<gene>
    <name evidence="15" type="ORF">SAMN05518682_0159</name>
</gene>
<feature type="domain" description="MotA/TolQ/ExbB proton channel" evidence="13">
    <location>
        <begin position="102"/>
        <end position="219"/>
    </location>
</feature>
<dbReference type="EMBL" id="FTMI01000001">
    <property type="protein sequence ID" value="SIP87297.1"/>
    <property type="molecule type" value="Genomic_DNA"/>
</dbReference>
<evidence type="ECO:0000259" key="14">
    <source>
        <dbReference type="Pfam" id="PF20560"/>
    </source>
</evidence>
<dbReference type="PROSITE" id="PS01307">
    <property type="entry name" value="MOTA"/>
    <property type="match status" value="1"/>
</dbReference>
<dbReference type="GO" id="GO:0071978">
    <property type="term" value="P:bacterial-type flagellum-dependent swarming motility"/>
    <property type="evidence" value="ECO:0007669"/>
    <property type="project" value="InterPro"/>
</dbReference>
<feature type="transmembrane region" description="Helical" evidence="12">
    <location>
        <begin position="146"/>
        <end position="170"/>
    </location>
</feature>
<evidence type="ECO:0000256" key="9">
    <source>
        <dbReference type="ARBA" id="ARBA00022989"/>
    </source>
</evidence>
<dbReference type="Proteomes" id="UP000186235">
    <property type="component" value="Unassembled WGS sequence"/>
</dbReference>
<keyword evidence="4" id="KW-1003">Cell membrane</keyword>
<evidence type="ECO:0000256" key="6">
    <source>
        <dbReference type="ARBA" id="ARBA00022692"/>
    </source>
</evidence>
<dbReference type="RefSeq" id="WP_021483317.1">
    <property type="nucleotide sequence ID" value="NZ_FTMI01000001.1"/>
</dbReference>
<sequence>MDPATIIGILVAFGSLIAMVYLEGSQITSILLPAPIILVFGASIFAAVASGTLKDSVRAFKTLPRAFTGKAPRPAEAIEEVVRAAEIVQNDGGLLALEAESQKTDDPFQRSALQSLADGSDAEQLRTLLEERIETKAREDAVAYDFFNAIGGYAPTIGIVGTVVSLTHVLENLSEPEKLGHMIAAAFIATLWGILSANFIWLPIGAKLKRLSDLEIERLHVLLEGYMSIQAGSRARVIDERLKTMVPEWSLPEDKAA</sequence>
<evidence type="ECO:0000256" key="7">
    <source>
        <dbReference type="ARBA" id="ARBA00022779"/>
    </source>
</evidence>
<feature type="transmembrane region" description="Helical" evidence="12">
    <location>
        <begin position="7"/>
        <end position="24"/>
    </location>
</feature>
<evidence type="ECO:0000256" key="5">
    <source>
        <dbReference type="ARBA" id="ARBA00022500"/>
    </source>
</evidence>
<evidence type="ECO:0000256" key="1">
    <source>
        <dbReference type="ARBA" id="ARBA00004651"/>
    </source>
</evidence>
<dbReference type="InterPro" id="IPR046786">
    <property type="entry name" value="MotA_N"/>
</dbReference>
<feature type="domain" description="Motility protein A N-terminal" evidence="14">
    <location>
        <begin position="6"/>
        <end position="79"/>
    </location>
</feature>
<dbReference type="Pfam" id="PF20560">
    <property type="entry name" value="MotA_N"/>
    <property type="match status" value="1"/>
</dbReference>
<dbReference type="GO" id="GO:1902600">
    <property type="term" value="P:proton transmembrane transport"/>
    <property type="evidence" value="ECO:0007669"/>
    <property type="project" value="UniProtKB-KW"/>
</dbReference>
<evidence type="ECO:0000256" key="11">
    <source>
        <dbReference type="ARBA" id="ARBA00023136"/>
    </source>
</evidence>
<dbReference type="Pfam" id="PF01618">
    <property type="entry name" value="MotA_ExbB"/>
    <property type="match status" value="1"/>
</dbReference>
<dbReference type="AlphaFoldDB" id="A0A1N6N5E7"/>
<dbReference type="GO" id="GO:0006935">
    <property type="term" value="P:chemotaxis"/>
    <property type="evidence" value="ECO:0007669"/>
    <property type="project" value="UniProtKB-KW"/>
</dbReference>
<dbReference type="InterPro" id="IPR000540">
    <property type="entry name" value="Flag_MotA_CS"/>
</dbReference>
<evidence type="ECO:0000313" key="15">
    <source>
        <dbReference type="EMBL" id="SIP87297.1"/>
    </source>
</evidence>
<evidence type="ECO:0000256" key="8">
    <source>
        <dbReference type="ARBA" id="ARBA00022781"/>
    </source>
</evidence>
<dbReference type="GeneID" id="95685631"/>
<keyword evidence="16" id="KW-1185">Reference proteome</keyword>
<organism evidence="15 16">
    <name type="scientific">Cellulosimicrobium aquatile</name>
    <dbReference type="NCBI Taxonomy" id="1612203"/>
    <lineage>
        <taxon>Bacteria</taxon>
        <taxon>Bacillati</taxon>
        <taxon>Actinomycetota</taxon>
        <taxon>Actinomycetes</taxon>
        <taxon>Micrococcales</taxon>
        <taxon>Promicromonosporaceae</taxon>
        <taxon>Cellulosimicrobium</taxon>
    </lineage>
</organism>
<name>A0A1N6N5E7_9MICO</name>
<comment type="subcellular location">
    <subcellularLocation>
        <location evidence="1">Cell membrane</location>
        <topology evidence="1">Multi-pass membrane protein</topology>
    </subcellularLocation>
</comment>
<keyword evidence="3" id="KW-0813">Transport</keyword>